<dbReference type="SUPFAM" id="SSF51395">
    <property type="entry name" value="FMN-linked oxidoreductases"/>
    <property type="match status" value="1"/>
</dbReference>
<dbReference type="EC" id="1.3.1.-" evidence="12"/>
<feature type="binding site" evidence="12">
    <location>
        <position position="140"/>
    </location>
    <ligand>
        <name>FMN</name>
        <dbReference type="ChEBI" id="CHEBI:58210"/>
    </ligand>
</feature>
<evidence type="ECO:0000256" key="5">
    <source>
        <dbReference type="ARBA" id="ARBA00022643"/>
    </source>
</evidence>
<comment type="similarity">
    <text evidence="13">Belongs to the dus family.</text>
</comment>
<feature type="active site" description="Proton donor" evidence="12">
    <location>
        <position position="101"/>
    </location>
</feature>
<feature type="binding site" evidence="12">
    <location>
        <position position="71"/>
    </location>
    <ligand>
        <name>FMN</name>
        <dbReference type="ChEBI" id="CHEBI:58210"/>
    </ligand>
</feature>
<comment type="catalytic activity">
    <reaction evidence="10 12">
        <text>a 5,6-dihydrouridine in tRNA + NADP(+) = a uridine in tRNA + NADPH + H(+)</text>
        <dbReference type="Rhea" id="RHEA:23624"/>
        <dbReference type="Rhea" id="RHEA-COMP:13339"/>
        <dbReference type="Rhea" id="RHEA-COMP:13887"/>
        <dbReference type="ChEBI" id="CHEBI:15378"/>
        <dbReference type="ChEBI" id="CHEBI:57783"/>
        <dbReference type="ChEBI" id="CHEBI:58349"/>
        <dbReference type="ChEBI" id="CHEBI:65315"/>
        <dbReference type="ChEBI" id="CHEBI:74443"/>
    </reaction>
</comment>
<dbReference type="InterPro" id="IPR013785">
    <property type="entry name" value="Aldolase_TIM"/>
</dbReference>
<dbReference type="CDD" id="cd02801">
    <property type="entry name" value="DUS_like_FMN"/>
    <property type="match status" value="1"/>
</dbReference>
<dbReference type="PIRSF" id="PIRSF006621">
    <property type="entry name" value="Dus"/>
    <property type="match status" value="1"/>
</dbReference>
<evidence type="ECO:0000256" key="7">
    <source>
        <dbReference type="ARBA" id="ARBA00022857"/>
    </source>
</evidence>
<feature type="binding site" evidence="12">
    <location>
        <begin position="225"/>
        <end position="226"/>
    </location>
    <ligand>
        <name>FMN</name>
        <dbReference type="ChEBI" id="CHEBI:58210"/>
    </ligand>
</feature>
<dbReference type="Proteomes" id="UP001156682">
    <property type="component" value="Unassembled WGS sequence"/>
</dbReference>
<keyword evidence="6 12" id="KW-0819">tRNA processing</keyword>
<evidence type="ECO:0000256" key="3">
    <source>
        <dbReference type="ARBA" id="ARBA00022555"/>
    </source>
</evidence>
<keyword evidence="16" id="KW-1185">Reference proteome</keyword>
<evidence type="ECO:0000256" key="10">
    <source>
        <dbReference type="ARBA" id="ARBA00048205"/>
    </source>
</evidence>
<evidence type="ECO:0000256" key="11">
    <source>
        <dbReference type="ARBA" id="ARBA00048802"/>
    </source>
</evidence>
<dbReference type="InterPro" id="IPR004652">
    <property type="entry name" value="DusB-like"/>
</dbReference>
<dbReference type="Gene3D" id="1.10.1200.80">
    <property type="entry name" value="Putative flavin oxidoreducatase, domain 2"/>
    <property type="match status" value="1"/>
</dbReference>
<sequence>MFRIGRYEITTPLVLAPMAGVTDRPFRALCRSFGAGLTVAEMVTSDQSLWNTQKSRLRLPHLDEPEPRMIQIAGGDPQMLAAAAKANVELGAQIIDINMGCPAKKVCKKAAGSALLRDEKLVAEILAAVVAAVDVPVTLKIRTGWSAKYKNAVTIAQLAEQEGIQALTIHGRTREDRFRGEAEYDTLAEVCQAVGFPVIANGDIDSPHKAKEVLNKTGANAVMIGRAAQGKPWIFSQIKSWLEDQKLIPDPKPHELHSIISQHLNGLYLTYGDFMGIRVARKHFGWYLQQAGLNEWRKTFNQLETTFQQQALVDSIFLNASSTAYGPN</sequence>
<organism evidence="15 16">
    <name type="scientific">Marinospirillum insulare</name>
    <dbReference type="NCBI Taxonomy" id="217169"/>
    <lineage>
        <taxon>Bacteria</taxon>
        <taxon>Pseudomonadati</taxon>
        <taxon>Pseudomonadota</taxon>
        <taxon>Gammaproteobacteria</taxon>
        <taxon>Oceanospirillales</taxon>
        <taxon>Oceanospirillaceae</taxon>
        <taxon>Marinospirillum</taxon>
    </lineage>
</organism>
<dbReference type="EMBL" id="BSOR01000038">
    <property type="protein sequence ID" value="GLR64762.1"/>
    <property type="molecule type" value="Genomic_DNA"/>
</dbReference>
<evidence type="ECO:0000313" key="16">
    <source>
        <dbReference type="Proteomes" id="UP001156682"/>
    </source>
</evidence>
<keyword evidence="8 12" id="KW-0694">RNA-binding</keyword>
<dbReference type="InterPro" id="IPR001269">
    <property type="entry name" value="DUS_fam"/>
</dbReference>
<dbReference type="InterPro" id="IPR032887">
    <property type="entry name" value="DusB"/>
</dbReference>
<comment type="cofactor">
    <cofactor evidence="1 12 13">
        <name>FMN</name>
        <dbReference type="ChEBI" id="CHEBI:58210"/>
    </cofactor>
</comment>
<feature type="binding site" evidence="12">
    <location>
        <begin position="17"/>
        <end position="19"/>
    </location>
    <ligand>
        <name>FMN</name>
        <dbReference type="ChEBI" id="CHEBI:58210"/>
    </ligand>
</feature>
<evidence type="ECO:0000256" key="1">
    <source>
        <dbReference type="ARBA" id="ARBA00001917"/>
    </source>
</evidence>
<dbReference type="HAMAP" id="MF_02042">
    <property type="entry name" value="DusB_subfam"/>
    <property type="match status" value="1"/>
</dbReference>
<evidence type="ECO:0000256" key="8">
    <source>
        <dbReference type="ARBA" id="ARBA00022884"/>
    </source>
</evidence>
<evidence type="ECO:0000256" key="13">
    <source>
        <dbReference type="PIRNR" id="PIRNR006621"/>
    </source>
</evidence>
<evidence type="ECO:0000256" key="12">
    <source>
        <dbReference type="HAMAP-Rule" id="MF_02042"/>
    </source>
</evidence>
<evidence type="ECO:0000256" key="9">
    <source>
        <dbReference type="ARBA" id="ARBA00023002"/>
    </source>
</evidence>
<dbReference type="InterPro" id="IPR018517">
    <property type="entry name" value="tRNA_hU_synthase_CS"/>
</dbReference>
<feature type="domain" description="DUS-like FMN-binding" evidence="14">
    <location>
        <begin position="15"/>
        <end position="316"/>
    </location>
</feature>
<dbReference type="InterPro" id="IPR024036">
    <property type="entry name" value="tRNA-dHydroUridine_Synthase_C"/>
</dbReference>
<protein>
    <recommendedName>
        <fullName evidence="12">tRNA-dihydrouridine synthase B</fullName>
        <ecNumber evidence="12">1.3.1.-</ecNumber>
    </recommendedName>
</protein>
<feature type="binding site" evidence="12">
    <location>
        <begin position="201"/>
        <end position="203"/>
    </location>
    <ligand>
        <name>FMN</name>
        <dbReference type="ChEBI" id="CHEBI:58210"/>
    </ligand>
</feature>
<accession>A0ABQ6A2H1</accession>
<dbReference type="PANTHER" id="PTHR45846:SF1">
    <property type="entry name" value="TRNA-DIHYDROURIDINE(47) SYNTHASE [NAD(P)(+)]-LIKE"/>
    <property type="match status" value="1"/>
</dbReference>
<gene>
    <name evidence="12 15" type="primary">dusB</name>
    <name evidence="15" type="ORF">GCM10007878_22000</name>
</gene>
<comment type="caution">
    <text evidence="15">The sequence shown here is derived from an EMBL/GenBank/DDBJ whole genome shotgun (WGS) entry which is preliminary data.</text>
</comment>
<comment type="catalytic activity">
    <reaction evidence="11 12">
        <text>a 5,6-dihydrouridine in tRNA + NAD(+) = a uridine in tRNA + NADH + H(+)</text>
        <dbReference type="Rhea" id="RHEA:54452"/>
        <dbReference type="Rhea" id="RHEA-COMP:13339"/>
        <dbReference type="Rhea" id="RHEA-COMP:13887"/>
        <dbReference type="ChEBI" id="CHEBI:15378"/>
        <dbReference type="ChEBI" id="CHEBI:57540"/>
        <dbReference type="ChEBI" id="CHEBI:57945"/>
        <dbReference type="ChEBI" id="CHEBI:65315"/>
        <dbReference type="ChEBI" id="CHEBI:74443"/>
    </reaction>
</comment>
<reference evidence="16" key="1">
    <citation type="journal article" date="2019" name="Int. J. Syst. Evol. Microbiol.">
        <title>The Global Catalogue of Microorganisms (GCM) 10K type strain sequencing project: providing services to taxonomists for standard genome sequencing and annotation.</title>
        <authorList>
            <consortium name="The Broad Institute Genomics Platform"/>
            <consortium name="The Broad Institute Genome Sequencing Center for Infectious Disease"/>
            <person name="Wu L."/>
            <person name="Ma J."/>
        </authorList>
    </citation>
    <scope>NUCLEOTIDE SEQUENCE [LARGE SCALE GENOMIC DNA]</scope>
    <source>
        <strain evidence="16">NBRC 100033</strain>
    </source>
</reference>
<dbReference type="PROSITE" id="PS01136">
    <property type="entry name" value="UPF0034"/>
    <property type="match status" value="1"/>
</dbReference>
<comment type="similarity">
    <text evidence="12">Belongs to the Dus family. DusB subfamily.</text>
</comment>
<evidence type="ECO:0000256" key="4">
    <source>
        <dbReference type="ARBA" id="ARBA00022630"/>
    </source>
</evidence>
<dbReference type="InterPro" id="IPR035587">
    <property type="entry name" value="DUS-like_FMN-bd"/>
</dbReference>
<evidence type="ECO:0000256" key="6">
    <source>
        <dbReference type="ARBA" id="ARBA00022694"/>
    </source>
</evidence>
<evidence type="ECO:0000259" key="14">
    <source>
        <dbReference type="Pfam" id="PF01207"/>
    </source>
</evidence>
<dbReference type="NCBIfam" id="TIGR00737">
    <property type="entry name" value="nifR3_yhdG"/>
    <property type="match status" value="1"/>
</dbReference>
<keyword evidence="3 12" id="KW-0820">tRNA-binding</keyword>
<name>A0ABQ6A2H1_9GAMM</name>
<dbReference type="Gene3D" id="3.20.20.70">
    <property type="entry name" value="Aldolase class I"/>
    <property type="match status" value="1"/>
</dbReference>
<proteinExistence type="inferred from homology"/>
<evidence type="ECO:0000256" key="2">
    <source>
        <dbReference type="ARBA" id="ARBA00002790"/>
    </source>
</evidence>
<comment type="function">
    <text evidence="2 12 13">Catalyzes the synthesis of 5,6-dihydrouridine (D), a modified base found in the D-loop of most tRNAs, via the reduction of the C5-C6 double bond in target uridines.</text>
</comment>
<dbReference type="PANTHER" id="PTHR45846">
    <property type="entry name" value="TRNA-DIHYDROURIDINE(47) SYNTHASE [NAD(P)(+)]-LIKE"/>
    <property type="match status" value="1"/>
</dbReference>
<keyword evidence="7 12" id="KW-0521">NADP</keyword>
<keyword evidence="5 12" id="KW-0288">FMN</keyword>
<dbReference type="Pfam" id="PF01207">
    <property type="entry name" value="Dus"/>
    <property type="match status" value="1"/>
</dbReference>
<keyword evidence="4 12" id="KW-0285">Flavoprotein</keyword>
<keyword evidence="9 12" id="KW-0560">Oxidoreductase</keyword>
<evidence type="ECO:0000313" key="15">
    <source>
        <dbReference type="EMBL" id="GLR64762.1"/>
    </source>
</evidence>